<proteinExistence type="predicted"/>
<organism evidence="4 5">
    <name type="scientific">Desulfotignum phosphitoxidans DSM 13687</name>
    <dbReference type="NCBI Taxonomy" id="1286635"/>
    <lineage>
        <taxon>Bacteria</taxon>
        <taxon>Pseudomonadati</taxon>
        <taxon>Thermodesulfobacteriota</taxon>
        <taxon>Desulfobacteria</taxon>
        <taxon>Desulfobacterales</taxon>
        <taxon>Desulfobacteraceae</taxon>
        <taxon>Desulfotignum</taxon>
    </lineage>
</organism>
<dbReference type="Proteomes" id="UP000014216">
    <property type="component" value="Unassembled WGS sequence"/>
</dbReference>
<protein>
    <recommendedName>
        <fullName evidence="3">LysM domain-containing protein</fullName>
    </recommendedName>
</protein>
<dbReference type="PROSITE" id="PS51782">
    <property type="entry name" value="LYSM"/>
    <property type="match status" value="1"/>
</dbReference>
<dbReference type="SUPFAM" id="SSF54106">
    <property type="entry name" value="LysM domain"/>
    <property type="match status" value="1"/>
</dbReference>
<feature type="transmembrane region" description="Helical" evidence="2">
    <location>
        <begin position="44"/>
        <end position="63"/>
    </location>
</feature>
<dbReference type="PANTHER" id="PTHR33734:SF22">
    <property type="entry name" value="MEMBRANE-BOUND LYTIC MUREIN TRANSGLYCOSYLASE D"/>
    <property type="match status" value="1"/>
</dbReference>
<dbReference type="SMART" id="SM00257">
    <property type="entry name" value="LysM"/>
    <property type="match status" value="1"/>
</dbReference>
<evidence type="ECO:0000259" key="3">
    <source>
        <dbReference type="PROSITE" id="PS51782"/>
    </source>
</evidence>
<dbReference type="CDD" id="cd00118">
    <property type="entry name" value="LysM"/>
    <property type="match status" value="1"/>
</dbReference>
<feature type="region of interest" description="Disordered" evidence="1">
    <location>
        <begin position="1"/>
        <end position="30"/>
    </location>
</feature>
<keyword evidence="2" id="KW-1133">Transmembrane helix</keyword>
<keyword evidence="2" id="KW-0472">Membrane</keyword>
<keyword evidence="2" id="KW-0812">Transmembrane</keyword>
<comment type="caution">
    <text evidence="4">The sequence shown here is derived from an EMBL/GenBank/DDBJ whole genome shotgun (WGS) entry which is preliminary data.</text>
</comment>
<dbReference type="Gene3D" id="3.10.350.10">
    <property type="entry name" value="LysM domain"/>
    <property type="match status" value="1"/>
</dbReference>
<dbReference type="InterPro" id="IPR036779">
    <property type="entry name" value="LysM_dom_sf"/>
</dbReference>
<dbReference type="OrthoDB" id="370541at2"/>
<dbReference type="EMBL" id="APJX01000002">
    <property type="protein sequence ID" value="EMS80814.1"/>
    <property type="molecule type" value="Genomic_DNA"/>
</dbReference>
<dbReference type="PANTHER" id="PTHR33734">
    <property type="entry name" value="LYSM DOMAIN-CONTAINING GPI-ANCHORED PROTEIN 2"/>
    <property type="match status" value="1"/>
</dbReference>
<evidence type="ECO:0000313" key="4">
    <source>
        <dbReference type="EMBL" id="EMS80814.1"/>
    </source>
</evidence>
<sequence length="235" mass="25726">MKQKEKPASKIPTTQTNTNRKKAEPSAGPWGVSTSMFKKNDTTLIIAGALIVTLIVFFVFFLSSGSRNEQTSSSPETSRIQEMETRLAALEQSLAALTSKMDAKLAVIADKAARPNTDMDAALAQIRRQVAALESGVQVKVDTLTRQVAGLEKQLTEAKAPILTASPEIKEKKALEKPAAPAQTAETEALYHTVQKGETLWRISQKYDITVDRLRQLNNLAPDADIYTGAKMRVR</sequence>
<dbReference type="RefSeq" id="WP_006965104.1">
    <property type="nucleotide sequence ID" value="NZ_APJX01000002.1"/>
</dbReference>
<keyword evidence="5" id="KW-1185">Reference proteome</keyword>
<dbReference type="InterPro" id="IPR018392">
    <property type="entry name" value="LysM"/>
</dbReference>
<name>S0G4Z8_9BACT</name>
<dbReference type="AlphaFoldDB" id="S0G4Z8"/>
<dbReference type="GO" id="GO:0008932">
    <property type="term" value="F:lytic endotransglycosylase activity"/>
    <property type="evidence" value="ECO:0007669"/>
    <property type="project" value="TreeGrafter"/>
</dbReference>
<dbReference type="Pfam" id="PF01476">
    <property type="entry name" value="LysM"/>
    <property type="match status" value="1"/>
</dbReference>
<evidence type="ECO:0000313" key="5">
    <source>
        <dbReference type="Proteomes" id="UP000014216"/>
    </source>
</evidence>
<evidence type="ECO:0000256" key="1">
    <source>
        <dbReference type="SAM" id="MobiDB-lite"/>
    </source>
</evidence>
<reference evidence="4 5" key="1">
    <citation type="journal article" date="2013" name="Genome Announc.">
        <title>Draft Genome Sequence of Desulfotignum phosphitoxidans DSM 13687 Strain FiPS-3.</title>
        <authorList>
            <person name="Poehlein A."/>
            <person name="Daniel R."/>
            <person name="Simeonova D.D."/>
        </authorList>
    </citation>
    <scope>NUCLEOTIDE SEQUENCE [LARGE SCALE GENOMIC DNA]</scope>
    <source>
        <strain evidence="4 5">DSM 13687</strain>
    </source>
</reference>
<accession>S0G4Z8</accession>
<gene>
    <name evidence="4" type="ORF">Dpo_2c05150</name>
</gene>
<evidence type="ECO:0000256" key="2">
    <source>
        <dbReference type="SAM" id="Phobius"/>
    </source>
</evidence>
<feature type="domain" description="LysM" evidence="3">
    <location>
        <begin position="190"/>
        <end position="234"/>
    </location>
</feature>